<sequence>VRPFICDICKKAFKHKHHLAEHRRLHTGEKPFQCTKCFKRFSHSGSFSQHMNHRYKYCRPYQTEMDNKLNECSNQETIID</sequence>
<evidence type="ECO:0000313" key="11">
    <source>
        <dbReference type="Proteomes" id="UP000676336"/>
    </source>
</evidence>
<dbReference type="SUPFAM" id="SSF57667">
    <property type="entry name" value="beta-beta-alpha zinc fingers"/>
    <property type="match status" value="1"/>
</dbReference>
<comment type="subcellular location">
    <subcellularLocation>
        <location evidence="1">Nucleus</location>
    </subcellularLocation>
</comment>
<dbReference type="InterPro" id="IPR051574">
    <property type="entry name" value="ZnF_E-box_Homeobox"/>
</dbReference>
<feature type="domain" description="C2H2-type" evidence="9">
    <location>
        <begin position="4"/>
        <end position="31"/>
    </location>
</feature>
<dbReference type="GO" id="GO:0005634">
    <property type="term" value="C:nucleus"/>
    <property type="evidence" value="ECO:0007669"/>
    <property type="project" value="UniProtKB-SubCell"/>
</dbReference>
<reference evidence="10" key="1">
    <citation type="submission" date="2021-02" db="EMBL/GenBank/DDBJ databases">
        <authorList>
            <person name="Nowell W R."/>
        </authorList>
    </citation>
    <scope>NUCLEOTIDE SEQUENCE</scope>
</reference>
<evidence type="ECO:0000256" key="1">
    <source>
        <dbReference type="ARBA" id="ARBA00004123"/>
    </source>
</evidence>
<name>A0A8S3HZI5_9BILA</name>
<keyword evidence="7" id="KW-0539">Nucleus</keyword>
<gene>
    <name evidence="10" type="ORF">SMN809_LOCUS71652</name>
</gene>
<dbReference type="GO" id="GO:0000981">
    <property type="term" value="F:DNA-binding transcription factor activity, RNA polymerase II-specific"/>
    <property type="evidence" value="ECO:0007669"/>
    <property type="project" value="TreeGrafter"/>
</dbReference>
<dbReference type="AlphaFoldDB" id="A0A8S3HZI5"/>
<dbReference type="InterPro" id="IPR013087">
    <property type="entry name" value="Znf_C2H2_type"/>
</dbReference>
<dbReference type="PANTHER" id="PTHR24391">
    <property type="entry name" value="HISTONE H4 TRANSCRIPTION FACTOR-RELATED"/>
    <property type="match status" value="1"/>
</dbReference>
<dbReference type="FunFam" id="3.30.160.60:FF:001498">
    <property type="entry name" value="Zinc finger protein 404"/>
    <property type="match status" value="1"/>
</dbReference>
<evidence type="ECO:0000256" key="5">
    <source>
        <dbReference type="ARBA" id="ARBA00022833"/>
    </source>
</evidence>
<feature type="non-terminal residue" evidence="10">
    <location>
        <position position="80"/>
    </location>
</feature>
<protein>
    <recommendedName>
        <fullName evidence="9">C2H2-type domain-containing protein</fullName>
    </recommendedName>
</protein>
<dbReference type="PANTHER" id="PTHR24391:SF27">
    <property type="entry name" value="ZINC FINGER PROTEIN 1"/>
    <property type="match status" value="1"/>
</dbReference>
<dbReference type="GO" id="GO:0045892">
    <property type="term" value="P:negative regulation of DNA-templated transcription"/>
    <property type="evidence" value="ECO:0007669"/>
    <property type="project" value="UniProtKB-ARBA"/>
</dbReference>
<evidence type="ECO:0000256" key="8">
    <source>
        <dbReference type="PROSITE-ProRule" id="PRU00042"/>
    </source>
</evidence>
<dbReference type="GO" id="GO:0008270">
    <property type="term" value="F:zinc ion binding"/>
    <property type="evidence" value="ECO:0007669"/>
    <property type="project" value="UniProtKB-KW"/>
</dbReference>
<dbReference type="Proteomes" id="UP000676336">
    <property type="component" value="Unassembled WGS sequence"/>
</dbReference>
<dbReference type="Pfam" id="PF00096">
    <property type="entry name" value="zf-C2H2"/>
    <property type="match status" value="2"/>
</dbReference>
<dbReference type="PROSITE" id="PS00028">
    <property type="entry name" value="ZINC_FINGER_C2H2_1"/>
    <property type="match status" value="1"/>
</dbReference>
<keyword evidence="2" id="KW-0479">Metal-binding</keyword>
<keyword evidence="3" id="KW-0677">Repeat</keyword>
<evidence type="ECO:0000256" key="2">
    <source>
        <dbReference type="ARBA" id="ARBA00022723"/>
    </source>
</evidence>
<keyword evidence="5" id="KW-0862">Zinc</keyword>
<dbReference type="InterPro" id="IPR036236">
    <property type="entry name" value="Znf_C2H2_sf"/>
</dbReference>
<evidence type="ECO:0000256" key="6">
    <source>
        <dbReference type="ARBA" id="ARBA00023125"/>
    </source>
</evidence>
<comment type="caution">
    <text evidence="10">The sequence shown here is derived from an EMBL/GenBank/DDBJ whole genome shotgun (WGS) entry which is preliminary data.</text>
</comment>
<evidence type="ECO:0000313" key="10">
    <source>
        <dbReference type="EMBL" id="CAF5189272.1"/>
    </source>
</evidence>
<keyword evidence="4 8" id="KW-0863">Zinc-finger</keyword>
<dbReference type="Gene3D" id="3.30.160.60">
    <property type="entry name" value="Classic Zinc Finger"/>
    <property type="match status" value="2"/>
</dbReference>
<dbReference type="SMART" id="SM00355">
    <property type="entry name" value="ZnF_C2H2"/>
    <property type="match status" value="2"/>
</dbReference>
<evidence type="ECO:0000259" key="9">
    <source>
        <dbReference type="PROSITE" id="PS50157"/>
    </source>
</evidence>
<evidence type="ECO:0000256" key="7">
    <source>
        <dbReference type="ARBA" id="ARBA00023242"/>
    </source>
</evidence>
<evidence type="ECO:0000256" key="4">
    <source>
        <dbReference type="ARBA" id="ARBA00022771"/>
    </source>
</evidence>
<dbReference type="EMBL" id="CAJOBI010324069">
    <property type="protein sequence ID" value="CAF5189272.1"/>
    <property type="molecule type" value="Genomic_DNA"/>
</dbReference>
<dbReference type="PROSITE" id="PS50157">
    <property type="entry name" value="ZINC_FINGER_C2H2_2"/>
    <property type="match status" value="2"/>
</dbReference>
<accession>A0A8S3HZI5</accession>
<dbReference type="FunFam" id="3.30.160.60:FF:000013">
    <property type="entry name" value="Putative zinc finger E-box-binding homeobox 2"/>
    <property type="match status" value="1"/>
</dbReference>
<proteinExistence type="predicted"/>
<dbReference type="GO" id="GO:0000978">
    <property type="term" value="F:RNA polymerase II cis-regulatory region sequence-specific DNA binding"/>
    <property type="evidence" value="ECO:0007669"/>
    <property type="project" value="TreeGrafter"/>
</dbReference>
<keyword evidence="6" id="KW-0238">DNA-binding</keyword>
<evidence type="ECO:0000256" key="3">
    <source>
        <dbReference type="ARBA" id="ARBA00022737"/>
    </source>
</evidence>
<feature type="domain" description="C2H2-type" evidence="9">
    <location>
        <begin position="32"/>
        <end position="60"/>
    </location>
</feature>
<organism evidence="10 11">
    <name type="scientific">Rotaria magnacalcarata</name>
    <dbReference type="NCBI Taxonomy" id="392030"/>
    <lineage>
        <taxon>Eukaryota</taxon>
        <taxon>Metazoa</taxon>
        <taxon>Spiralia</taxon>
        <taxon>Gnathifera</taxon>
        <taxon>Rotifera</taxon>
        <taxon>Eurotatoria</taxon>
        <taxon>Bdelloidea</taxon>
        <taxon>Philodinida</taxon>
        <taxon>Philodinidae</taxon>
        <taxon>Rotaria</taxon>
    </lineage>
</organism>